<evidence type="ECO:0000313" key="2">
    <source>
        <dbReference type="EMBL" id="AZR59807.1"/>
    </source>
</evidence>
<keyword evidence="1" id="KW-0472">Membrane</keyword>
<name>A0A3S9SJW4_EIKCO</name>
<gene>
    <name evidence="2" type="ORF">ELB75_07090</name>
</gene>
<dbReference type="EMBL" id="CP034670">
    <property type="protein sequence ID" value="AZR59807.1"/>
    <property type="molecule type" value="Genomic_DNA"/>
</dbReference>
<proteinExistence type="predicted"/>
<accession>A0A3S9SJW4</accession>
<sequence>MGYAVGNICYDNRQQAEDVYYSKVVPYVDGKALYQPVRKADGWYFQSTKLQAALPSCDPAQNFRDGVQLGLYLMIPLVFAWGVVVIRRILR</sequence>
<reference evidence="2 3" key="1">
    <citation type="submission" date="2018-12" db="EMBL/GenBank/DDBJ databases">
        <title>Genome sequencing of Eikenella corrodens KCOM 3110 (= JS217).</title>
        <authorList>
            <person name="Koo J.-K."/>
            <person name="Park S.-N."/>
            <person name="Lim Y.K."/>
        </authorList>
    </citation>
    <scope>NUCLEOTIDE SEQUENCE [LARGE SCALE GENOMIC DNA]</scope>
    <source>
        <strain evidence="2 3">KCOM 3110</strain>
    </source>
</reference>
<protein>
    <submittedName>
        <fullName evidence="2">Uncharacterized protein</fullName>
    </submittedName>
</protein>
<dbReference type="RefSeq" id="WP_126983329.1">
    <property type="nucleotide sequence ID" value="NZ_CP034670.1"/>
</dbReference>
<keyword evidence="1" id="KW-0812">Transmembrane</keyword>
<feature type="transmembrane region" description="Helical" evidence="1">
    <location>
        <begin position="69"/>
        <end position="90"/>
    </location>
</feature>
<organism evidence="2 3">
    <name type="scientific">Eikenella corrodens</name>
    <dbReference type="NCBI Taxonomy" id="539"/>
    <lineage>
        <taxon>Bacteria</taxon>
        <taxon>Pseudomonadati</taxon>
        <taxon>Pseudomonadota</taxon>
        <taxon>Betaproteobacteria</taxon>
        <taxon>Neisseriales</taxon>
        <taxon>Neisseriaceae</taxon>
        <taxon>Eikenella</taxon>
    </lineage>
</organism>
<dbReference type="OrthoDB" id="8604011at2"/>
<dbReference type="AlphaFoldDB" id="A0A3S9SJW4"/>
<evidence type="ECO:0000313" key="3">
    <source>
        <dbReference type="Proteomes" id="UP000282435"/>
    </source>
</evidence>
<evidence type="ECO:0000256" key="1">
    <source>
        <dbReference type="SAM" id="Phobius"/>
    </source>
</evidence>
<keyword evidence="1" id="KW-1133">Transmembrane helix</keyword>
<dbReference type="Proteomes" id="UP000282435">
    <property type="component" value="Chromosome"/>
</dbReference>